<reference evidence="7 8" key="1">
    <citation type="submission" date="2022-03" db="EMBL/GenBank/DDBJ databases">
        <authorList>
            <person name="Nunn A."/>
            <person name="Chopra R."/>
            <person name="Nunn A."/>
            <person name="Contreras Garrido A."/>
        </authorList>
    </citation>
    <scope>NUCLEOTIDE SEQUENCE [LARGE SCALE GENOMIC DNA]</scope>
</reference>
<keyword evidence="5" id="KW-0732">Signal</keyword>
<evidence type="ECO:0000313" key="8">
    <source>
        <dbReference type="Proteomes" id="UP000836841"/>
    </source>
</evidence>
<keyword evidence="8" id="KW-1185">Reference proteome</keyword>
<keyword evidence="4 6" id="KW-0964">Secreted</keyword>
<evidence type="ECO:0000256" key="4">
    <source>
        <dbReference type="ARBA" id="ARBA00022525"/>
    </source>
</evidence>
<keyword evidence="3 6" id="KW-0713">Self-incompatibility</keyword>
<evidence type="ECO:0000256" key="1">
    <source>
        <dbReference type="ARBA" id="ARBA00004613"/>
    </source>
</evidence>
<dbReference type="InterPro" id="IPR010264">
    <property type="entry name" value="Self-incomp_S1"/>
</dbReference>
<dbReference type="GO" id="GO:0060320">
    <property type="term" value="P:rejection of self pollen"/>
    <property type="evidence" value="ECO:0007669"/>
    <property type="project" value="UniProtKB-KW"/>
</dbReference>
<accession>A0AAU9SRS9</accession>
<dbReference type="PANTHER" id="PTHR31232">
    <property type="match status" value="1"/>
</dbReference>
<evidence type="ECO:0000256" key="6">
    <source>
        <dbReference type="RuleBase" id="RU367044"/>
    </source>
</evidence>
<gene>
    <name evidence="7" type="ORF">TAV2_LOCUS21435</name>
</gene>
<dbReference type="EMBL" id="OU466862">
    <property type="protein sequence ID" value="CAH2071795.1"/>
    <property type="molecule type" value="Genomic_DNA"/>
</dbReference>
<evidence type="ECO:0000256" key="2">
    <source>
        <dbReference type="ARBA" id="ARBA00005581"/>
    </source>
</evidence>
<comment type="subcellular location">
    <subcellularLocation>
        <location evidence="1 6">Secreted</location>
    </subcellularLocation>
</comment>
<organism evidence="7 8">
    <name type="scientific">Thlaspi arvense</name>
    <name type="common">Field penny-cress</name>
    <dbReference type="NCBI Taxonomy" id="13288"/>
    <lineage>
        <taxon>Eukaryota</taxon>
        <taxon>Viridiplantae</taxon>
        <taxon>Streptophyta</taxon>
        <taxon>Embryophyta</taxon>
        <taxon>Tracheophyta</taxon>
        <taxon>Spermatophyta</taxon>
        <taxon>Magnoliopsida</taxon>
        <taxon>eudicotyledons</taxon>
        <taxon>Gunneridae</taxon>
        <taxon>Pentapetalae</taxon>
        <taxon>rosids</taxon>
        <taxon>malvids</taxon>
        <taxon>Brassicales</taxon>
        <taxon>Brassicaceae</taxon>
        <taxon>Thlaspideae</taxon>
        <taxon>Thlaspi</taxon>
    </lineage>
</organism>
<dbReference type="AlphaFoldDB" id="A0AAU9SRS9"/>
<protein>
    <recommendedName>
        <fullName evidence="6">S-protein homolog</fullName>
    </recommendedName>
</protein>
<sequence length="118" mass="13858">MMEIINSLGDGSTLNLHCNSTDDDLGLKLLAPNRSWSFYFRPNIWGSTVFSYHFTWPQRQSKQFNIYDDVRDGVYGVRQEGIPCIYCFWDISKDGPCRLNEINNAFDICYDWNNVRKQ</sequence>
<dbReference type="PANTHER" id="PTHR31232:SF43">
    <property type="entry name" value="S-PROTEIN HOMOLOG 29-RELATED"/>
    <property type="match status" value="1"/>
</dbReference>
<evidence type="ECO:0000313" key="7">
    <source>
        <dbReference type="EMBL" id="CAH2071795.1"/>
    </source>
</evidence>
<dbReference type="Pfam" id="PF05938">
    <property type="entry name" value="Self-incomp_S1"/>
    <property type="match status" value="1"/>
</dbReference>
<evidence type="ECO:0000256" key="3">
    <source>
        <dbReference type="ARBA" id="ARBA00022471"/>
    </source>
</evidence>
<dbReference type="GO" id="GO:0005576">
    <property type="term" value="C:extracellular region"/>
    <property type="evidence" value="ECO:0007669"/>
    <property type="project" value="UniProtKB-SubCell"/>
</dbReference>
<dbReference type="Proteomes" id="UP000836841">
    <property type="component" value="Chromosome 6"/>
</dbReference>
<proteinExistence type="inferred from homology"/>
<comment type="similarity">
    <text evidence="2 6">Belongs to the plant self-incompatibility (S1) protein family.</text>
</comment>
<evidence type="ECO:0000256" key="5">
    <source>
        <dbReference type="ARBA" id="ARBA00022729"/>
    </source>
</evidence>
<name>A0AAU9SRS9_THLAR</name>